<dbReference type="OrthoDB" id="7362768at2"/>
<comment type="caution">
    <text evidence="1">The sequence shown here is derived from an EMBL/GenBank/DDBJ whole genome shotgun (WGS) entry which is preliminary data.</text>
</comment>
<organism evidence="1 2">
    <name type="scientific">Alterirhizorhabdus solaris</name>
    <dbReference type="NCBI Taxonomy" id="2529389"/>
    <lineage>
        <taxon>Bacteria</taxon>
        <taxon>Pseudomonadati</taxon>
        <taxon>Pseudomonadota</taxon>
        <taxon>Alphaproteobacteria</taxon>
        <taxon>Sphingomonadales</taxon>
        <taxon>Rhizorhabdaceae</taxon>
        <taxon>Alterirhizorhabdus</taxon>
    </lineage>
</organism>
<dbReference type="RefSeq" id="WP_145148326.1">
    <property type="nucleotide sequence ID" value="NZ_VNIM01000009.1"/>
</dbReference>
<gene>
    <name evidence="1" type="ORF">FOY91_03850</name>
</gene>
<keyword evidence="2" id="KW-1185">Reference proteome</keyword>
<reference evidence="1 2" key="1">
    <citation type="submission" date="2019-07" db="EMBL/GenBank/DDBJ databases">
        <title>Sphingomonas solaris sp. nov., isolated from a solar panel from Boston, Massachusetts.</title>
        <authorList>
            <person name="Tanner K."/>
            <person name="Pascual J."/>
            <person name="Mancuso C."/>
            <person name="Pereto J."/>
            <person name="Khalil A."/>
            <person name="Vilanova C."/>
        </authorList>
    </citation>
    <scope>NUCLEOTIDE SEQUENCE [LARGE SCALE GENOMIC DNA]</scope>
    <source>
        <strain evidence="1 2">R4DWN</strain>
    </source>
</reference>
<accession>A0A558RAY4</accession>
<proteinExistence type="predicted"/>
<dbReference type="EMBL" id="VNIM01000009">
    <property type="protein sequence ID" value="TVV76533.1"/>
    <property type="molecule type" value="Genomic_DNA"/>
</dbReference>
<dbReference type="AlphaFoldDB" id="A0A558RAY4"/>
<evidence type="ECO:0000313" key="1">
    <source>
        <dbReference type="EMBL" id="TVV76533.1"/>
    </source>
</evidence>
<sequence>MPQDEPIGTTVADRSLQITTALSAEVVVLRERLDIVERLAAAHGLFGPGDVDAYVPEPGVAESLAAARRAFIERIFGTMRVQAPRR</sequence>
<evidence type="ECO:0000313" key="2">
    <source>
        <dbReference type="Proteomes" id="UP000318681"/>
    </source>
</evidence>
<name>A0A558RAY4_9SPHN</name>
<protein>
    <submittedName>
        <fullName evidence="1">Uncharacterized protein</fullName>
    </submittedName>
</protein>
<dbReference type="Proteomes" id="UP000318681">
    <property type="component" value="Unassembled WGS sequence"/>
</dbReference>